<comment type="catalytic activity">
    <reaction evidence="1">
        <text>beta-D-ribopyranose = beta-D-ribofuranose</text>
        <dbReference type="Rhea" id="RHEA:25432"/>
        <dbReference type="ChEBI" id="CHEBI:27476"/>
        <dbReference type="ChEBI" id="CHEBI:47002"/>
        <dbReference type="EC" id="5.4.99.62"/>
    </reaction>
</comment>
<dbReference type="PANTHER" id="PTHR31690:SF4">
    <property type="entry name" value="FUCOSE MUTAROTASE"/>
    <property type="match status" value="1"/>
</dbReference>
<keyword evidence="2 4" id="KW-0413">Isomerase</keyword>
<evidence type="ECO:0000313" key="4">
    <source>
        <dbReference type="EMBL" id="MBB6514121.1"/>
    </source>
</evidence>
<accession>A0A841RMT3</accession>
<reference evidence="4 5" key="1">
    <citation type="submission" date="2020-08" db="EMBL/GenBank/DDBJ databases">
        <title>Genomic Encyclopedia of Type Strains, Phase IV (KMG-IV): sequencing the most valuable type-strain genomes for metagenomic binning, comparative biology and taxonomic classification.</title>
        <authorList>
            <person name="Goeker M."/>
        </authorList>
    </citation>
    <scope>NUCLEOTIDE SEQUENCE [LARGE SCALE GENOMIC DNA]</scope>
    <source>
        <strain evidence="4 5">DSM 11805</strain>
    </source>
</reference>
<dbReference type="GO" id="GO:0062193">
    <property type="term" value="F:D-ribose pyranase activity"/>
    <property type="evidence" value="ECO:0007669"/>
    <property type="project" value="UniProtKB-EC"/>
</dbReference>
<dbReference type="InterPro" id="IPR050443">
    <property type="entry name" value="RbsD/FucU_mutarotase"/>
</dbReference>
<dbReference type="AlphaFoldDB" id="A0A841RMT3"/>
<dbReference type="PANTHER" id="PTHR31690">
    <property type="entry name" value="FUCOSE MUTAROTASE"/>
    <property type="match status" value="1"/>
</dbReference>
<dbReference type="GO" id="GO:0042806">
    <property type="term" value="F:fucose binding"/>
    <property type="evidence" value="ECO:0007669"/>
    <property type="project" value="TreeGrafter"/>
</dbReference>
<sequence length="143" mass="16225">MLRNIPDVISPELLKILHEMGHGDELVIADGNFPAARLASRLVRCDGHQASDLLKAILTLFPVDTFVEKPITLMQVVDDKTEMEPEIWNVYKGIFKKLDVEPNQINYEERFTFYEKAKAAYAIVATSEKALYGNIILKKGVLY</sequence>
<evidence type="ECO:0000256" key="1">
    <source>
        <dbReference type="ARBA" id="ARBA00000223"/>
    </source>
</evidence>
<dbReference type="Pfam" id="PF05025">
    <property type="entry name" value="RbsD_FucU"/>
    <property type="match status" value="1"/>
</dbReference>
<dbReference type="Proteomes" id="UP000572212">
    <property type="component" value="Unassembled WGS sequence"/>
</dbReference>
<name>A0A841RMT3_9BACI</name>
<protein>
    <submittedName>
        <fullName evidence="4">L-fucose mutarotase</fullName>
        <ecNumber evidence="4">5.1.3.29</ecNumber>
    </submittedName>
</protein>
<dbReference type="EMBL" id="JACHON010000023">
    <property type="protein sequence ID" value="MBB6514121.1"/>
    <property type="molecule type" value="Genomic_DNA"/>
</dbReference>
<dbReference type="SUPFAM" id="SSF102546">
    <property type="entry name" value="RbsD-like"/>
    <property type="match status" value="1"/>
</dbReference>
<dbReference type="InterPro" id="IPR007721">
    <property type="entry name" value="RbsD_FucU"/>
</dbReference>
<evidence type="ECO:0000313" key="5">
    <source>
        <dbReference type="Proteomes" id="UP000572212"/>
    </source>
</evidence>
<dbReference type="RefSeq" id="WP_184250541.1">
    <property type="nucleotide sequence ID" value="NZ_BAAACU010000014.1"/>
</dbReference>
<dbReference type="EC" id="5.1.3.29" evidence="4"/>
<gene>
    <name evidence="4" type="ORF">GGQ92_002942</name>
</gene>
<proteinExistence type="predicted"/>
<dbReference type="GO" id="GO:0036373">
    <property type="term" value="F:L-fucose mutarotase activity"/>
    <property type="evidence" value="ECO:0007669"/>
    <property type="project" value="UniProtKB-EC"/>
</dbReference>
<comment type="catalytic activity">
    <reaction evidence="3">
        <text>alpha-L-fucose = beta-L-fucose</text>
        <dbReference type="Rhea" id="RHEA:25580"/>
        <dbReference type="ChEBI" id="CHEBI:42548"/>
        <dbReference type="ChEBI" id="CHEBI:42589"/>
        <dbReference type="EC" id="5.1.3.29"/>
    </reaction>
</comment>
<organism evidence="4 5">
    <name type="scientific">Gracilibacillus halotolerans</name>
    <dbReference type="NCBI Taxonomy" id="74386"/>
    <lineage>
        <taxon>Bacteria</taxon>
        <taxon>Bacillati</taxon>
        <taxon>Bacillota</taxon>
        <taxon>Bacilli</taxon>
        <taxon>Bacillales</taxon>
        <taxon>Bacillaceae</taxon>
        <taxon>Gracilibacillus</taxon>
    </lineage>
</organism>
<comment type="caution">
    <text evidence="4">The sequence shown here is derived from an EMBL/GenBank/DDBJ whole genome shotgun (WGS) entry which is preliminary data.</text>
</comment>
<dbReference type="InterPro" id="IPR023750">
    <property type="entry name" value="RbsD-like_sf"/>
</dbReference>
<dbReference type="Gene3D" id="3.40.1650.10">
    <property type="entry name" value="RbsD-like domain"/>
    <property type="match status" value="1"/>
</dbReference>
<evidence type="ECO:0000256" key="2">
    <source>
        <dbReference type="ARBA" id="ARBA00023235"/>
    </source>
</evidence>
<dbReference type="GO" id="GO:0006004">
    <property type="term" value="P:fucose metabolic process"/>
    <property type="evidence" value="ECO:0007669"/>
    <property type="project" value="TreeGrafter"/>
</dbReference>
<keyword evidence="5" id="KW-1185">Reference proteome</keyword>
<evidence type="ECO:0000256" key="3">
    <source>
        <dbReference type="ARBA" id="ARBA00036324"/>
    </source>
</evidence>